<gene>
    <name evidence="2" type="ORF">METZ01_LOCUS462692</name>
</gene>
<name>A0A383ARS5_9ZZZZ</name>
<protein>
    <submittedName>
        <fullName evidence="2">Uncharacterized protein</fullName>
    </submittedName>
</protein>
<proteinExistence type="predicted"/>
<dbReference type="EMBL" id="UINC01193976">
    <property type="protein sequence ID" value="SVE09838.1"/>
    <property type="molecule type" value="Genomic_DNA"/>
</dbReference>
<evidence type="ECO:0000313" key="2">
    <source>
        <dbReference type="EMBL" id="SVE09838.1"/>
    </source>
</evidence>
<keyword evidence="1" id="KW-1133">Transmembrane helix</keyword>
<feature type="non-terminal residue" evidence="2">
    <location>
        <position position="65"/>
    </location>
</feature>
<keyword evidence="1" id="KW-0812">Transmembrane</keyword>
<evidence type="ECO:0000256" key="1">
    <source>
        <dbReference type="SAM" id="Phobius"/>
    </source>
</evidence>
<reference evidence="2" key="1">
    <citation type="submission" date="2018-05" db="EMBL/GenBank/DDBJ databases">
        <authorList>
            <person name="Lanie J.A."/>
            <person name="Ng W.-L."/>
            <person name="Kazmierczak K.M."/>
            <person name="Andrzejewski T.M."/>
            <person name="Davidsen T.M."/>
            <person name="Wayne K.J."/>
            <person name="Tettelin H."/>
            <person name="Glass J.I."/>
            <person name="Rusch D."/>
            <person name="Podicherti R."/>
            <person name="Tsui H.-C.T."/>
            <person name="Winkler M.E."/>
        </authorList>
    </citation>
    <scope>NUCLEOTIDE SEQUENCE</scope>
</reference>
<organism evidence="2">
    <name type="scientific">marine metagenome</name>
    <dbReference type="NCBI Taxonomy" id="408172"/>
    <lineage>
        <taxon>unclassified sequences</taxon>
        <taxon>metagenomes</taxon>
        <taxon>ecological metagenomes</taxon>
    </lineage>
</organism>
<feature type="transmembrane region" description="Helical" evidence="1">
    <location>
        <begin position="14"/>
        <end position="31"/>
    </location>
</feature>
<sequence length="65" mass="7015">MAIKTEACKAGRGVAINSFVLGIYVEIYMFVGWSRARLASVLIITLSLWASPLMAQQVSTGVLDP</sequence>
<dbReference type="AlphaFoldDB" id="A0A383ARS5"/>
<keyword evidence="1" id="KW-0472">Membrane</keyword>
<accession>A0A383ARS5</accession>